<evidence type="ECO:0000259" key="4">
    <source>
        <dbReference type="PROSITE" id="PS50883"/>
    </source>
</evidence>
<dbReference type="PANTHER" id="PTHR33121:SF79">
    <property type="entry name" value="CYCLIC DI-GMP PHOSPHODIESTERASE PDED-RELATED"/>
    <property type="match status" value="1"/>
</dbReference>
<evidence type="ECO:0000313" key="6">
    <source>
        <dbReference type="Proteomes" id="UP000003165"/>
    </source>
</evidence>
<dbReference type="Gene3D" id="3.40.50.2300">
    <property type="match status" value="1"/>
</dbReference>
<dbReference type="Gene3D" id="3.20.20.450">
    <property type="entry name" value="EAL domain"/>
    <property type="match status" value="1"/>
</dbReference>
<dbReference type="InterPro" id="IPR050706">
    <property type="entry name" value="Cyclic-di-GMP_PDE-like"/>
</dbReference>
<sequence>MQALELLAGLDTLPHLIVVDLEMPGMDGVEFILQMMKRNVMAPLVISSNRDLSLICSVENMAHALGIPILAAWKKPLTKQHLAEILHHSPDRPPPSPSAPETHKEASSTGAHELALAISRHQLLPYYQPQIDLKSGTITGVEVLARWPHAEKGFIPPDHFIPLAEKHRLIHDLTLEIAGQAFAQAAHWRRSGVHLTVAVNLSPRLLDLPDFVSEVDALLQQYQLPAAQVIWEVTESSLAADLGIALANLARLRLKGFGLSIDDYGTGFSSMQQLSRIPFTELKIDRSFVHRAHQREHLRVILQSALDMAHKMSLVTVAEGIETLEDWKLLREFGCNLAQGYFIAKPMPSETFTGWVKTQNTRRHGRRGS</sequence>
<dbReference type="SUPFAM" id="SSF141868">
    <property type="entry name" value="EAL domain-like"/>
    <property type="match status" value="1"/>
</dbReference>
<keyword evidence="1" id="KW-0597">Phosphoprotein</keyword>
<dbReference type="InterPro" id="IPR035919">
    <property type="entry name" value="EAL_sf"/>
</dbReference>
<comment type="caution">
    <text evidence="5">The sequence shown here is derived from an EMBL/GenBank/DDBJ whole genome shotgun (WGS) entry which is preliminary data.</text>
</comment>
<dbReference type="AlphaFoldDB" id="B9Z336"/>
<accession>B9Z336</accession>
<dbReference type="EMBL" id="ACIS01000004">
    <property type="protein sequence ID" value="EEG08989.1"/>
    <property type="molecule type" value="Genomic_DNA"/>
</dbReference>
<feature type="region of interest" description="Disordered" evidence="2">
    <location>
        <begin position="87"/>
        <end position="111"/>
    </location>
</feature>
<evidence type="ECO:0000256" key="1">
    <source>
        <dbReference type="PROSITE-ProRule" id="PRU00169"/>
    </source>
</evidence>
<evidence type="ECO:0000313" key="5">
    <source>
        <dbReference type="EMBL" id="EEG08989.1"/>
    </source>
</evidence>
<gene>
    <name evidence="5" type="ORF">FuraDRAFT_1749</name>
</gene>
<dbReference type="GO" id="GO:0071111">
    <property type="term" value="F:cyclic-guanylate-specific phosphodiesterase activity"/>
    <property type="evidence" value="ECO:0007669"/>
    <property type="project" value="InterPro"/>
</dbReference>
<keyword evidence="6" id="KW-1185">Reference proteome</keyword>
<dbReference type="Pfam" id="PF00563">
    <property type="entry name" value="EAL"/>
    <property type="match status" value="1"/>
</dbReference>
<dbReference type="SUPFAM" id="SSF52172">
    <property type="entry name" value="CheY-like"/>
    <property type="match status" value="1"/>
</dbReference>
<dbReference type="InterPro" id="IPR011006">
    <property type="entry name" value="CheY-like_superfamily"/>
</dbReference>
<reference evidence="5 6" key="1">
    <citation type="submission" date="2009-02" db="EMBL/GenBank/DDBJ databases">
        <title>Sequencing of the draft genome and assembly of Lutiella nitroferrum 2002.</title>
        <authorList>
            <consortium name="US DOE Joint Genome Institute (JGI-PGF)"/>
            <person name="Lucas S."/>
            <person name="Copeland A."/>
            <person name="Lapidus A."/>
            <person name="Glavina del Rio T."/>
            <person name="Tice H."/>
            <person name="Bruce D."/>
            <person name="Goodwin L."/>
            <person name="Pitluck S."/>
            <person name="Larimer F."/>
            <person name="Land M.L."/>
            <person name="Hauser L."/>
            <person name="Coates J.D."/>
        </authorList>
    </citation>
    <scope>NUCLEOTIDE SEQUENCE [LARGE SCALE GENOMIC DNA]</scope>
    <source>
        <strain evidence="5 6">2002</strain>
    </source>
</reference>
<dbReference type="SMART" id="SM00052">
    <property type="entry name" value="EAL"/>
    <property type="match status" value="1"/>
</dbReference>
<dbReference type="PANTHER" id="PTHR33121">
    <property type="entry name" value="CYCLIC DI-GMP PHOSPHODIESTERASE PDEF"/>
    <property type="match status" value="1"/>
</dbReference>
<proteinExistence type="predicted"/>
<evidence type="ECO:0000259" key="3">
    <source>
        <dbReference type="PROSITE" id="PS50110"/>
    </source>
</evidence>
<dbReference type="eggNOG" id="COG2200">
    <property type="taxonomic scope" value="Bacteria"/>
</dbReference>
<dbReference type="CDD" id="cd01948">
    <property type="entry name" value="EAL"/>
    <property type="match status" value="1"/>
</dbReference>
<dbReference type="InterPro" id="IPR001633">
    <property type="entry name" value="EAL_dom"/>
</dbReference>
<dbReference type="Proteomes" id="UP000003165">
    <property type="component" value="Unassembled WGS sequence"/>
</dbReference>
<feature type="domain" description="Response regulatory" evidence="3">
    <location>
        <begin position="1"/>
        <end position="90"/>
    </location>
</feature>
<feature type="domain" description="EAL" evidence="4">
    <location>
        <begin position="107"/>
        <end position="360"/>
    </location>
</feature>
<protein>
    <submittedName>
        <fullName evidence="5">Response regulator receiver modulated diguanylate phosphodiesterase</fullName>
    </submittedName>
</protein>
<evidence type="ECO:0000256" key="2">
    <source>
        <dbReference type="SAM" id="MobiDB-lite"/>
    </source>
</evidence>
<dbReference type="PROSITE" id="PS50110">
    <property type="entry name" value="RESPONSE_REGULATORY"/>
    <property type="match status" value="1"/>
</dbReference>
<dbReference type="InterPro" id="IPR001789">
    <property type="entry name" value="Sig_transdc_resp-reg_receiver"/>
</dbReference>
<dbReference type="PROSITE" id="PS50883">
    <property type="entry name" value="EAL"/>
    <property type="match status" value="1"/>
</dbReference>
<dbReference type="GO" id="GO:0000160">
    <property type="term" value="P:phosphorelay signal transduction system"/>
    <property type="evidence" value="ECO:0007669"/>
    <property type="project" value="InterPro"/>
</dbReference>
<name>B9Z336_9NEIS</name>
<dbReference type="eggNOG" id="COG0784">
    <property type="taxonomic scope" value="Bacteria"/>
</dbReference>
<feature type="modified residue" description="4-aspartylphosphate" evidence="1">
    <location>
        <position position="20"/>
    </location>
</feature>
<organism evidence="5 6">
    <name type="scientific">Pseudogulbenkiania ferrooxidans 2002</name>
    <dbReference type="NCBI Taxonomy" id="279714"/>
    <lineage>
        <taxon>Bacteria</taxon>
        <taxon>Pseudomonadati</taxon>
        <taxon>Pseudomonadota</taxon>
        <taxon>Betaproteobacteria</taxon>
        <taxon>Neisseriales</taxon>
        <taxon>Chromobacteriaceae</taxon>
        <taxon>Pseudogulbenkiania</taxon>
    </lineage>
</organism>